<reference evidence="9" key="2">
    <citation type="journal article" date="2021" name="PeerJ">
        <title>Extensive microbial diversity within the chicken gut microbiome revealed by metagenomics and culture.</title>
        <authorList>
            <person name="Gilroy R."/>
            <person name="Ravi A."/>
            <person name="Getino M."/>
            <person name="Pursley I."/>
            <person name="Horton D.L."/>
            <person name="Alikhan N.F."/>
            <person name="Baker D."/>
            <person name="Gharbi K."/>
            <person name="Hall N."/>
            <person name="Watson M."/>
            <person name="Adriaenssens E.M."/>
            <person name="Foster-Nyarko E."/>
            <person name="Jarju S."/>
            <person name="Secka A."/>
            <person name="Antonio M."/>
            <person name="Oren A."/>
            <person name="Chaudhuri R.R."/>
            <person name="La Ragione R."/>
            <person name="Hildebrand F."/>
            <person name="Pallen M.J."/>
        </authorList>
    </citation>
    <scope>NUCLEOTIDE SEQUENCE</scope>
    <source>
        <strain evidence="9">ChiW25-3613</strain>
    </source>
</reference>
<dbReference type="EC" id="4.3.2.1" evidence="2 6"/>
<dbReference type="FunFam" id="1.10.275.10:FF:000002">
    <property type="entry name" value="Argininosuccinate lyase"/>
    <property type="match status" value="1"/>
</dbReference>
<accession>A0A9D1AGY9</accession>
<evidence type="ECO:0000256" key="1">
    <source>
        <dbReference type="ARBA" id="ARBA00004941"/>
    </source>
</evidence>
<feature type="domain" description="Argininosuccinate lyase C-terminal" evidence="8">
    <location>
        <begin position="362"/>
        <end position="423"/>
    </location>
</feature>
<dbReference type="InterPro" id="IPR000362">
    <property type="entry name" value="Fumarate_lyase_fam"/>
</dbReference>
<dbReference type="InterPro" id="IPR009049">
    <property type="entry name" value="Argininosuccinate_lyase"/>
</dbReference>
<dbReference type="FunFam" id="1.10.40.30:FF:000001">
    <property type="entry name" value="Argininosuccinate lyase"/>
    <property type="match status" value="1"/>
</dbReference>
<comment type="caution">
    <text evidence="9">The sequence shown here is derived from an EMBL/GenBank/DDBJ whole genome shotgun (WGS) entry which is preliminary data.</text>
</comment>
<dbReference type="Pfam" id="PF00206">
    <property type="entry name" value="Lyase_1"/>
    <property type="match status" value="1"/>
</dbReference>
<keyword evidence="4 6" id="KW-0028">Amino-acid biosynthesis</keyword>
<sequence>MKLWQGRFDEPTAKDADEFNDSLPFDKKLWKEDITASVAHAKMLGKCGIISESECDEICGGLEAIYSDIEAGDLEIKDAEDIHSFVENELVARIGDSGKKLHTARSRNDQVATDFRLYVRNSTDRTLGSLKGLVESLTDKAESGLKYVMPGYTHLRKAQPICAGHFFNAYAEMFMRDIDRFFCSRKRMNVMPLGSGALAGTSYPIDRNMTATLLDFDRPCENSLDGVSDRDFVAEYLFDASMAMSHLSRLCEDIILYSTEEFGFLEIPDAYSTGSSIMPQKKNPDIPELMRGKTGRIYGHLMAILTTLKGIPLAYNKDLQEDKEGFFDAEKQLVACLNIMAELIDNITMRGNKMKKAAEAEFACATDVADYLAKKGVPFRTAHSVTGRIVRWCIAEGRTLQNMTIEEYQSFDKHFDVDICQTVLAKNCADARTSYGGASPRCVKENIRSIKKRLSKYEID</sequence>
<dbReference type="FunFam" id="1.20.200.10:FF:000015">
    <property type="entry name" value="argininosuccinate lyase isoform X2"/>
    <property type="match status" value="1"/>
</dbReference>
<dbReference type="Gene3D" id="1.10.275.10">
    <property type="entry name" value="Fumarase/aspartase (N-terminal domain)"/>
    <property type="match status" value="1"/>
</dbReference>
<dbReference type="InterPro" id="IPR020557">
    <property type="entry name" value="Fumarate_lyase_CS"/>
</dbReference>
<dbReference type="Pfam" id="PF14698">
    <property type="entry name" value="ASL_C2"/>
    <property type="match status" value="1"/>
</dbReference>
<evidence type="ECO:0000313" key="10">
    <source>
        <dbReference type="Proteomes" id="UP000824179"/>
    </source>
</evidence>
<dbReference type="HAMAP" id="MF_00006">
    <property type="entry name" value="Arg_succ_lyase"/>
    <property type="match status" value="1"/>
</dbReference>
<dbReference type="NCBIfam" id="TIGR00838">
    <property type="entry name" value="argH"/>
    <property type="match status" value="1"/>
</dbReference>
<dbReference type="PRINTS" id="PR00145">
    <property type="entry name" value="ARGSUCLYASE"/>
</dbReference>
<evidence type="ECO:0000256" key="6">
    <source>
        <dbReference type="HAMAP-Rule" id="MF_00006"/>
    </source>
</evidence>
<dbReference type="GO" id="GO:0004056">
    <property type="term" value="F:argininosuccinate lyase activity"/>
    <property type="evidence" value="ECO:0007669"/>
    <property type="project" value="UniProtKB-UniRule"/>
</dbReference>
<reference evidence="9" key="1">
    <citation type="submission" date="2020-10" db="EMBL/GenBank/DDBJ databases">
        <authorList>
            <person name="Gilroy R."/>
        </authorList>
    </citation>
    <scope>NUCLEOTIDE SEQUENCE</scope>
    <source>
        <strain evidence="9">ChiW25-3613</strain>
    </source>
</reference>
<dbReference type="AlphaFoldDB" id="A0A9D1AGY9"/>
<feature type="domain" description="Fumarate lyase N-terminal" evidence="7">
    <location>
        <begin position="6"/>
        <end position="299"/>
    </location>
</feature>
<protein>
    <recommendedName>
        <fullName evidence="2 6">Argininosuccinate lyase</fullName>
        <shortName evidence="6">ASAL</shortName>
        <ecNumber evidence="2 6">4.3.2.1</ecNumber>
    </recommendedName>
    <alternativeName>
        <fullName evidence="6">Arginosuccinase</fullName>
    </alternativeName>
</protein>
<comment type="pathway">
    <text evidence="1 6">Amino-acid biosynthesis; L-arginine biosynthesis; L-arginine from L-ornithine and carbamoyl phosphate: step 3/3.</text>
</comment>
<name>A0A9D1AGY9_9FIRM</name>
<evidence type="ECO:0000256" key="3">
    <source>
        <dbReference type="ARBA" id="ARBA00022571"/>
    </source>
</evidence>
<keyword evidence="3 6" id="KW-0055">Arginine biosynthesis</keyword>
<dbReference type="InterPro" id="IPR008948">
    <property type="entry name" value="L-Aspartase-like"/>
</dbReference>
<keyword evidence="6" id="KW-0963">Cytoplasm</keyword>
<dbReference type="CDD" id="cd01359">
    <property type="entry name" value="Argininosuccinate_lyase"/>
    <property type="match status" value="1"/>
</dbReference>
<dbReference type="InterPro" id="IPR024083">
    <property type="entry name" value="Fumarase/histidase_N"/>
</dbReference>
<evidence type="ECO:0000256" key="2">
    <source>
        <dbReference type="ARBA" id="ARBA00012338"/>
    </source>
</evidence>
<dbReference type="SUPFAM" id="SSF48557">
    <property type="entry name" value="L-aspartase-like"/>
    <property type="match status" value="1"/>
</dbReference>
<comment type="catalytic activity">
    <reaction evidence="6">
        <text>2-(N(omega)-L-arginino)succinate = fumarate + L-arginine</text>
        <dbReference type="Rhea" id="RHEA:24020"/>
        <dbReference type="ChEBI" id="CHEBI:29806"/>
        <dbReference type="ChEBI" id="CHEBI:32682"/>
        <dbReference type="ChEBI" id="CHEBI:57472"/>
        <dbReference type="EC" id="4.3.2.1"/>
    </reaction>
</comment>
<dbReference type="Gene3D" id="1.20.200.10">
    <property type="entry name" value="Fumarase/aspartase (Central domain)"/>
    <property type="match status" value="1"/>
</dbReference>
<comment type="similarity">
    <text evidence="6">Belongs to the lyase 1 family. Argininosuccinate lyase subfamily.</text>
</comment>
<dbReference type="PANTHER" id="PTHR43814">
    <property type="entry name" value="ARGININOSUCCINATE LYASE"/>
    <property type="match status" value="1"/>
</dbReference>
<dbReference type="PROSITE" id="PS00163">
    <property type="entry name" value="FUMARATE_LYASES"/>
    <property type="match status" value="1"/>
</dbReference>
<dbReference type="EMBL" id="DVHB01000097">
    <property type="protein sequence ID" value="HIR39865.1"/>
    <property type="molecule type" value="Genomic_DNA"/>
</dbReference>
<organism evidence="9 10">
    <name type="scientific">Candidatus Coproplasma stercoripullorum</name>
    <dbReference type="NCBI Taxonomy" id="2840751"/>
    <lineage>
        <taxon>Bacteria</taxon>
        <taxon>Bacillati</taxon>
        <taxon>Bacillota</taxon>
        <taxon>Clostridia</taxon>
        <taxon>Eubacteriales</taxon>
        <taxon>Candidatus Coproplasma</taxon>
    </lineage>
</organism>
<evidence type="ECO:0000256" key="4">
    <source>
        <dbReference type="ARBA" id="ARBA00022605"/>
    </source>
</evidence>
<dbReference type="PANTHER" id="PTHR43814:SF1">
    <property type="entry name" value="ARGININOSUCCINATE LYASE"/>
    <property type="match status" value="1"/>
</dbReference>
<evidence type="ECO:0000256" key="5">
    <source>
        <dbReference type="ARBA" id="ARBA00023239"/>
    </source>
</evidence>
<evidence type="ECO:0000259" key="7">
    <source>
        <dbReference type="Pfam" id="PF00206"/>
    </source>
</evidence>
<keyword evidence="5 6" id="KW-0456">Lyase</keyword>
<dbReference type="GO" id="GO:0005829">
    <property type="term" value="C:cytosol"/>
    <property type="evidence" value="ECO:0007669"/>
    <property type="project" value="TreeGrafter"/>
</dbReference>
<dbReference type="PRINTS" id="PR00149">
    <property type="entry name" value="FUMRATELYASE"/>
</dbReference>
<evidence type="ECO:0000259" key="8">
    <source>
        <dbReference type="Pfam" id="PF14698"/>
    </source>
</evidence>
<comment type="subcellular location">
    <subcellularLocation>
        <location evidence="6">Cytoplasm</location>
    </subcellularLocation>
</comment>
<proteinExistence type="inferred from homology"/>
<dbReference type="InterPro" id="IPR022761">
    <property type="entry name" value="Fumarate_lyase_N"/>
</dbReference>
<dbReference type="Gene3D" id="1.10.40.30">
    <property type="entry name" value="Fumarase/aspartase (C-terminal domain)"/>
    <property type="match status" value="1"/>
</dbReference>
<evidence type="ECO:0000313" key="9">
    <source>
        <dbReference type="EMBL" id="HIR39865.1"/>
    </source>
</evidence>
<dbReference type="GO" id="GO:0042450">
    <property type="term" value="P:L-arginine biosynthetic process via ornithine"/>
    <property type="evidence" value="ECO:0007669"/>
    <property type="project" value="UniProtKB-UniRule"/>
</dbReference>
<dbReference type="Proteomes" id="UP000824179">
    <property type="component" value="Unassembled WGS sequence"/>
</dbReference>
<gene>
    <name evidence="6 9" type="primary">argH</name>
    <name evidence="9" type="ORF">IAB90_05735</name>
</gene>
<dbReference type="InterPro" id="IPR029419">
    <property type="entry name" value="Arg_succ_lyase_C"/>
</dbReference>